<dbReference type="Proteomes" id="UP000000503">
    <property type="component" value="Chromosome"/>
</dbReference>
<dbReference type="KEGG" id="scd:Spica_1605"/>
<gene>
    <name evidence="2" type="ordered locus">Spica_1605</name>
</gene>
<dbReference type="InterPro" id="IPR036653">
    <property type="entry name" value="CinA-like_C"/>
</dbReference>
<organism evidence="2 3">
    <name type="scientific">Gracilinema caldarium (strain ATCC 51460 / DSM 7334 / H1)</name>
    <name type="common">Treponema caldarium</name>
    <dbReference type="NCBI Taxonomy" id="744872"/>
    <lineage>
        <taxon>Bacteria</taxon>
        <taxon>Pseudomonadati</taxon>
        <taxon>Spirochaetota</taxon>
        <taxon>Spirochaetia</taxon>
        <taxon>Spirochaetales</taxon>
        <taxon>Breznakiellaceae</taxon>
        <taxon>Gracilinema</taxon>
    </lineage>
</organism>
<dbReference type="EMBL" id="CP002868">
    <property type="protein sequence ID" value="AEJ19748.1"/>
    <property type="molecule type" value="Genomic_DNA"/>
</dbReference>
<dbReference type="InterPro" id="IPR008136">
    <property type="entry name" value="CinA_C"/>
</dbReference>
<dbReference type="Gene3D" id="3.90.950.20">
    <property type="entry name" value="CinA-like"/>
    <property type="match status" value="1"/>
</dbReference>
<dbReference type="HOGENOM" id="CLU_030805_1_2_12"/>
<dbReference type="SUPFAM" id="SSF142433">
    <property type="entry name" value="CinA-like"/>
    <property type="match status" value="1"/>
</dbReference>
<dbReference type="AlphaFoldDB" id="F8F0P1"/>
<dbReference type="eggNOG" id="COG1546">
    <property type="taxonomic scope" value="Bacteria"/>
</dbReference>
<evidence type="ECO:0000313" key="2">
    <source>
        <dbReference type="EMBL" id="AEJ19748.1"/>
    </source>
</evidence>
<accession>F8F0P1</accession>
<proteinExistence type="predicted"/>
<protein>
    <submittedName>
        <fullName evidence="2">CinA domain protein</fullName>
    </submittedName>
</protein>
<dbReference type="Pfam" id="PF02464">
    <property type="entry name" value="CinA"/>
    <property type="match status" value="1"/>
</dbReference>
<evidence type="ECO:0000313" key="3">
    <source>
        <dbReference type="Proteomes" id="UP000000503"/>
    </source>
</evidence>
<dbReference type="STRING" id="744872.Spica_1605"/>
<dbReference type="NCBIfam" id="TIGR00199">
    <property type="entry name" value="PncC_domain"/>
    <property type="match status" value="1"/>
</dbReference>
<keyword evidence="3" id="KW-1185">Reference proteome</keyword>
<sequence>MTSTIAFKVFEALQNNKLTLVCVESCTVGLIAATLGAIPGISSVLWGSFVCYQNAAKQKMLNIDENAIKQFGPVSKPIAEAMAIGALQHSTADIALAITGIAGPESDETGIPVGTLWISVVKRGMEPVSTEYHVRGSRQRIRKQGTKKALEMILQILGS</sequence>
<dbReference type="OrthoDB" id="9801454at2"/>
<evidence type="ECO:0000259" key="1">
    <source>
        <dbReference type="Pfam" id="PF02464"/>
    </source>
</evidence>
<name>F8F0P1_GRAC1</name>
<dbReference type="RefSeq" id="WP_013969057.1">
    <property type="nucleotide sequence ID" value="NC_015732.1"/>
</dbReference>
<feature type="domain" description="CinA C-terminal" evidence="1">
    <location>
        <begin position="4"/>
        <end position="156"/>
    </location>
</feature>
<reference evidence="3" key="1">
    <citation type="journal article" date="2013" name="Stand. Genomic Sci.">
        <title>Genome sequence of the thermophilic fresh-water bacterium Spirochaeta caldaria type strain (H1(T)), reclassification of Spirochaeta caldaria, Spirochaeta stenostrepta, and Spirochaeta zuelzerae in the genus Treponema as Treponema caldaria comb. nov., Treponema stenostrepta comb. nov., and Treponema zuelzerae comb. nov., and emendation of the genus Treponema.</title>
        <authorList>
            <person name="Abt B."/>
            <person name="Goker M."/>
            <person name="Scheuner C."/>
            <person name="Han C."/>
            <person name="Lu M."/>
            <person name="Misra M."/>
            <person name="Lapidus A."/>
            <person name="Nolan M."/>
            <person name="Lucas S."/>
            <person name="Hammon N."/>
            <person name="Deshpande S."/>
            <person name="Cheng J.F."/>
            <person name="Tapia R."/>
            <person name="Goodwin L.A."/>
            <person name="Pitluck S."/>
            <person name="Liolios K."/>
            <person name="Pagani I."/>
            <person name="Ivanova N."/>
            <person name="Mavromatis K."/>
            <person name="Mikhailova N."/>
            <person name="Huntemann M."/>
            <person name="Pati A."/>
            <person name="Chen A."/>
            <person name="Palaniappan K."/>
            <person name="Land M."/>
            <person name="Hauser L."/>
            <person name="Jeffries C.D."/>
            <person name="Rohde M."/>
            <person name="Spring S."/>
            <person name="Gronow S."/>
            <person name="Detter J.C."/>
            <person name="Bristow J."/>
            <person name="Eisen J.A."/>
            <person name="Markowitz V."/>
            <person name="Hugenholtz P."/>
            <person name="Kyrpides N.C."/>
            <person name="Woyke T."/>
            <person name="Klenk H.P."/>
        </authorList>
    </citation>
    <scope>NUCLEOTIDE SEQUENCE</scope>
    <source>
        <strain evidence="3">ATCC 51460 / DSM 7334 / H1</strain>
    </source>
</reference>